<dbReference type="WBParaSite" id="nRc.2.0.1.t27396-RA">
    <property type="protein sequence ID" value="nRc.2.0.1.t27396-RA"/>
    <property type="gene ID" value="nRc.2.0.1.g27396"/>
</dbReference>
<accession>A0A915JN54</accession>
<proteinExistence type="predicted"/>
<protein>
    <submittedName>
        <fullName evidence="2">Uncharacterized protein</fullName>
    </submittedName>
</protein>
<reference evidence="2" key="1">
    <citation type="submission" date="2022-11" db="UniProtKB">
        <authorList>
            <consortium name="WormBaseParasite"/>
        </authorList>
    </citation>
    <scope>IDENTIFICATION</scope>
</reference>
<evidence type="ECO:0000313" key="2">
    <source>
        <dbReference type="WBParaSite" id="nRc.2.0.1.t27396-RA"/>
    </source>
</evidence>
<evidence type="ECO:0000313" key="1">
    <source>
        <dbReference type="Proteomes" id="UP000887565"/>
    </source>
</evidence>
<dbReference type="Proteomes" id="UP000887565">
    <property type="component" value="Unplaced"/>
</dbReference>
<dbReference type="AlphaFoldDB" id="A0A915JN54"/>
<organism evidence="1 2">
    <name type="scientific">Romanomermis culicivorax</name>
    <name type="common">Nematode worm</name>
    <dbReference type="NCBI Taxonomy" id="13658"/>
    <lineage>
        <taxon>Eukaryota</taxon>
        <taxon>Metazoa</taxon>
        <taxon>Ecdysozoa</taxon>
        <taxon>Nematoda</taxon>
        <taxon>Enoplea</taxon>
        <taxon>Dorylaimia</taxon>
        <taxon>Mermithida</taxon>
        <taxon>Mermithoidea</taxon>
        <taxon>Mermithidae</taxon>
        <taxon>Romanomermis</taxon>
    </lineage>
</organism>
<name>A0A915JN54_ROMCU</name>
<keyword evidence="1" id="KW-1185">Reference proteome</keyword>
<sequence length="68" mass="7800">MFTSGLQVIGSPLQKNLAFTAYQTFLTTDVSIVIIKHSEKRSIKLYEMCMLRLKNQVIDFVHNKAIII</sequence>